<protein>
    <submittedName>
        <fullName evidence="2">Uncharacterized protein</fullName>
    </submittedName>
</protein>
<reference evidence="2 3" key="1">
    <citation type="submission" date="2018-04" db="EMBL/GenBank/DDBJ databases">
        <authorList>
            <person name="Vogel A."/>
        </authorList>
    </citation>
    <scope>NUCLEOTIDE SEQUENCE [LARGE SCALE GENOMIC DNA]</scope>
</reference>
<keyword evidence="3" id="KW-1185">Reference proteome</keyword>
<feature type="region of interest" description="Disordered" evidence="1">
    <location>
        <begin position="1"/>
        <end position="34"/>
    </location>
</feature>
<evidence type="ECO:0000313" key="2">
    <source>
        <dbReference type="EMBL" id="VFQ78154.1"/>
    </source>
</evidence>
<evidence type="ECO:0000256" key="1">
    <source>
        <dbReference type="SAM" id="MobiDB-lite"/>
    </source>
</evidence>
<feature type="compositionally biased region" description="Gly residues" evidence="1">
    <location>
        <begin position="16"/>
        <end position="25"/>
    </location>
</feature>
<proteinExistence type="predicted"/>
<sequence>MEIDHIHYGPRAGTVGSEGGVGVGGRWDPERGSDREAIAVDDWWGMGEEKRKSVGRPGGVGEGEGWRDLWVWWVGRNSDVLR</sequence>
<name>A0A484LPE7_9ASTE</name>
<dbReference type="Proteomes" id="UP000595140">
    <property type="component" value="Unassembled WGS sequence"/>
</dbReference>
<organism evidence="2 3">
    <name type="scientific">Cuscuta campestris</name>
    <dbReference type="NCBI Taxonomy" id="132261"/>
    <lineage>
        <taxon>Eukaryota</taxon>
        <taxon>Viridiplantae</taxon>
        <taxon>Streptophyta</taxon>
        <taxon>Embryophyta</taxon>
        <taxon>Tracheophyta</taxon>
        <taxon>Spermatophyta</taxon>
        <taxon>Magnoliopsida</taxon>
        <taxon>eudicotyledons</taxon>
        <taxon>Gunneridae</taxon>
        <taxon>Pentapetalae</taxon>
        <taxon>asterids</taxon>
        <taxon>lamiids</taxon>
        <taxon>Solanales</taxon>
        <taxon>Convolvulaceae</taxon>
        <taxon>Cuscuteae</taxon>
        <taxon>Cuscuta</taxon>
        <taxon>Cuscuta subgen. Grammica</taxon>
        <taxon>Cuscuta sect. Cleistogrammica</taxon>
    </lineage>
</organism>
<gene>
    <name evidence="2" type="ORF">CCAM_LOCUS19930</name>
</gene>
<accession>A0A484LPE7</accession>
<dbReference type="EMBL" id="OOIL02001788">
    <property type="protein sequence ID" value="VFQ78154.1"/>
    <property type="molecule type" value="Genomic_DNA"/>
</dbReference>
<dbReference type="AlphaFoldDB" id="A0A484LPE7"/>
<evidence type="ECO:0000313" key="3">
    <source>
        <dbReference type="Proteomes" id="UP000595140"/>
    </source>
</evidence>